<dbReference type="Gene3D" id="1.25.40.10">
    <property type="entry name" value="Tetratricopeptide repeat domain"/>
    <property type="match status" value="1"/>
</dbReference>
<gene>
    <name evidence="2" type="ORF">QF025_004362</name>
</gene>
<dbReference type="Proteomes" id="UP001245184">
    <property type="component" value="Unassembled WGS sequence"/>
</dbReference>
<sequence>MTSLPDLSAVRANLAFTCVHEADHLPPLDSDADQLFKYARWLQKQDGPKDFSDIARYYRIAAAHDHYKANTNLQALVSTGLADSPNAQTEAVDLAVQLVKQGVPGGYYDIAHYLELGYGLKQDSVTALRYFRKAADLGSADAQYYLAEKLFPVDAAPEVALQMYRCAADQGHGKAATSLADGRAAEKFYGEAVKAFQQGVMAGDSMAASFMEDGFKGPPSDDRLNYLALQNDPERSRRYRAIRKFLDDNEGLNPKVPDVDQIVPLPPAQLPTWDGTFQWQKEQDAAKPPQKPAESLVAKLAREKNLDPATGLPLAPAKTAEAERVPLGTVVSTGAVCPQDGIWSDGRWADRNLEATCRFRKGETMPQLAMKNPRPIPGLDALLGMRIYRTNARWRLVAYTDETA</sequence>
<dbReference type="EMBL" id="JAVIZN010000002">
    <property type="protein sequence ID" value="MDR6205642.1"/>
    <property type="molecule type" value="Genomic_DNA"/>
</dbReference>
<dbReference type="InterPro" id="IPR045653">
    <property type="entry name" value="DUF6396"/>
</dbReference>
<dbReference type="PANTHER" id="PTHR11102:SF160">
    <property type="entry name" value="ERAD-ASSOCIATED E3 UBIQUITIN-PROTEIN LIGASE COMPONENT HRD3"/>
    <property type="match status" value="1"/>
</dbReference>
<dbReference type="AlphaFoldDB" id="A0ABD5CP10"/>
<dbReference type="SUPFAM" id="SSF81901">
    <property type="entry name" value="HCP-like"/>
    <property type="match status" value="1"/>
</dbReference>
<dbReference type="SMART" id="SM00671">
    <property type="entry name" value="SEL1"/>
    <property type="match status" value="2"/>
</dbReference>
<dbReference type="InterPro" id="IPR006597">
    <property type="entry name" value="Sel1-like"/>
</dbReference>
<proteinExistence type="predicted"/>
<organism evidence="2 3">
    <name type="scientific">Paraburkholderia graminis</name>
    <dbReference type="NCBI Taxonomy" id="60548"/>
    <lineage>
        <taxon>Bacteria</taxon>
        <taxon>Pseudomonadati</taxon>
        <taxon>Pseudomonadota</taxon>
        <taxon>Betaproteobacteria</taxon>
        <taxon>Burkholderiales</taxon>
        <taxon>Burkholderiaceae</taxon>
        <taxon>Paraburkholderia</taxon>
    </lineage>
</organism>
<feature type="domain" description="DUF6396" evidence="1">
    <location>
        <begin position="207"/>
        <end position="314"/>
    </location>
</feature>
<dbReference type="Pfam" id="PF19933">
    <property type="entry name" value="DUF6396"/>
    <property type="match status" value="1"/>
</dbReference>
<evidence type="ECO:0000313" key="2">
    <source>
        <dbReference type="EMBL" id="MDR6205642.1"/>
    </source>
</evidence>
<dbReference type="InterPro" id="IPR011990">
    <property type="entry name" value="TPR-like_helical_dom_sf"/>
</dbReference>
<evidence type="ECO:0000259" key="1">
    <source>
        <dbReference type="Pfam" id="PF19933"/>
    </source>
</evidence>
<evidence type="ECO:0000313" key="3">
    <source>
        <dbReference type="Proteomes" id="UP001245184"/>
    </source>
</evidence>
<dbReference type="Pfam" id="PF08238">
    <property type="entry name" value="Sel1"/>
    <property type="match status" value="2"/>
</dbReference>
<protein>
    <recommendedName>
        <fullName evidence="1">DUF6396 domain-containing protein</fullName>
    </recommendedName>
</protein>
<accession>A0ABD5CP10</accession>
<reference evidence="2 3" key="1">
    <citation type="submission" date="2023-08" db="EMBL/GenBank/DDBJ databases">
        <title>Genome sequencing of plant associated microbes to promote plant fitness in Sorghum bicolor and Oryza sativa.</title>
        <authorList>
            <person name="Coleman-Derr D."/>
        </authorList>
    </citation>
    <scope>NUCLEOTIDE SEQUENCE [LARGE SCALE GENOMIC DNA]</scope>
    <source>
        <strain evidence="2 3">SLBN-33</strain>
    </source>
</reference>
<dbReference type="PANTHER" id="PTHR11102">
    <property type="entry name" value="SEL-1-LIKE PROTEIN"/>
    <property type="match status" value="1"/>
</dbReference>
<name>A0ABD5CP10_9BURK</name>
<dbReference type="InterPro" id="IPR050767">
    <property type="entry name" value="Sel1_AlgK"/>
</dbReference>
<comment type="caution">
    <text evidence="2">The sequence shown here is derived from an EMBL/GenBank/DDBJ whole genome shotgun (WGS) entry which is preliminary data.</text>
</comment>